<proteinExistence type="predicted"/>
<comment type="caution">
    <text evidence="2">The sequence shown here is derived from an EMBL/GenBank/DDBJ whole genome shotgun (WGS) entry which is preliminary data.</text>
</comment>
<dbReference type="AlphaFoldDB" id="A0A2T0PXS6"/>
<dbReference type="Proteomes" id="UP000237846">
    <property type="component" value="Unassembled WGS sequence"/>
</dbReference>
<dbReference type="EMBL" id="PVZC01000008">
    <property type="protein sequence ID" value="PRX96309.1"/>
    <property type="molecule type" value="Genomic_DNA"/>
</dbReference>
<reference evidence="2 3" key="1">
    <citation type="submission" date="2018-03" db="EMBL/GenBank/DDBJ databases">
        <title>Genomic Encyclopedia of Archaeal and Bacterial Type Strains, Phase II (KMG-II): from individual species to whole genera.</title>
        <authorList>
            <person name="Goeker M."/>
        </authorList>
    </citation>
    <scope>NUCLEOTIDE SEQUENCE [LARGE SCALE GENOMIC DNA]</scope>
    <source>
        <strain evidence="2 3">DSM 45601</strain>
    </source>
</reference>
<evidence type="ECO:0000313" key="2">
    <source>
        <dbReference type="EMBL" id="PRX96309.1"/>
    </source>
</evidence>
<keyword evidence="1" id="KW-0472">Membrane</keyword>
<organism evidence="2 3">
    <name type="scientific">Allonocardiopsis opalescens</name>
    <dbReference type="NCBI Taxonomy" id="1144618"/>
    <lineage>
        <taxon>Bacteria</taxon>
        <taxon>Bacillati</taxon>
        <taxon>Actinomycetota</taxon>
        <taxon>Actinomycetes</taxon>
        <taxon>Streptosporangiales</taxon>
        <taxon>Allonocardiopsis</taxon>
    </lineage>
</organism>
<sequence>MKEIVGLVGVLLVAQGVGGVVNRLAGDGPSWFLVNHVEFLRGYEIPAGVVLAVLGLVLAGTATVSGRGGRKEEEGHE</sequence>
<accession>A0A2T0PXS6</accession>
<protein>
    <submittedName>
        <fullName evidence="2">Uncharacterized protein</fullName>
    </submittedName>
</protein>
<keyword evidence="3" id="KW-1185">Reference proteome</keyword>
<evidence type="ECO:0000313" key="3">
    <source>
        <dbReference type="Proteomes" id="UP000237846"/>
    </source>
</evidence>
<name>A0A2T0PXS6_9ACTN</name>
<keyword evidence="1" id="KW-0812">Transmembrane</keyword>
<gene>
    <name evidence="2" type="ORF">CLV72_108316</name>
</gene>
<dbReference type="RefSeq" id="WP_106251149.1">
    <property type="nucleotide sequence ID" value="NZ_PVZC01000008.1"/>
</dbReference>
<evidence type="ECO:0000256" key="1">
    <source>
        <dbReference type="SAM" id="Phobius"/>
    </source>
</evidence>
<keyword evidence="1" id="KW-1133">Transmembrane helix</keyword>
<feature type="transmembrane region" description="Helical" evidence="1">
    <location>
        <begin position="43"/>
        <end position="64"/>
    </location>
</feature>